<dbReference type="HOGENOM" id="CLU_1545361_0_0_10"/>
<dbReference type="EMBL" id="HG315671">
    <property type="protein sequence ID" value="CDF80942.1"/>
    <property type="molecule type" value="Genomic_DNA"/>
</dbReference>
<dbReference type="AlphaFoldDB" id="T2KQ35"/>
<dbReference type="eggNOG" id="ENOG502ZE5U">
    <property type="taxonomic scope" value="Bacteria"/>
</dbReference>
<evidence type="ECO:0000313" key="2">
    <source>
        <dbReference type="EMBL" id="CDF80942.1"/>
    </source>
</evidence>
<keyword evidence="1" id="KW-1133">Transmembrane helix</keyword>
<sequence>MITEFKTEIVSSNKVNKVVTIVFLILYVISIFYVFLYDKDSQNIYLKYLALAVYLSGIYFLFGKSFIKPKKIGVLKLSTEKIEFEENGETKNIPLNELENVYLNYMDYGSWTTHSIYGNKNHIIITDKSGNRYNFEILIRNKDSKDELKSVLNSSEYYEKFNLTKAPNSRTNF</sequence>
<name>T2KQ35_FORAG</name>
<gene>
    <name evidence="2" type="ORF">BN863_32300</name>
</gene>
<dbReference type="Proteomes" id="UP000016160">
    <property type="component" value="Chromosome"/>
</dbReference>
<dbReference type="RefSeq" id="WP_038532316.1">
    <property type="nucleotide sequence ID" value="NZ_HG315671.1"/>
</dbReference>
<dbReference type="OrthoDB" id="1434208at2"/>
<organism evidence="2 3">
    <name type="scientific">Formosa agariphila (strain DSM 15362 / KCTC 12365 / LMG 23005 / KMM 3901 / M-2Alg 35-1)</name>
    <dbReference type="NCBI Taxonomy" id="1347342"/>
    <lineage>
        <taxon>Bacteria</taxon>
        <taxon>Pseudomonadati</taxon>
        <taxon>Bacteroidota</taxon>
        <taxon>Flavobacteriia</taxon>
        <taxon>Flavobacteriales</taxon>
        <taxon>Flavobacteriaceae</taxon>
        <taxon>Formosa</taxon>
    </lineage>
</organism>
<accession>T2KQ35</accession>
<dbReference type="STRING" id="1347342.BN863_32300"/>
<evidence type="ECO:0000256" key="1">
    <source>
        <dbReference type="SAM" id="Phobius"/>
    </source>
</evidence>
<feature type="transmembrane region" description="Helical" evidence="1">
    <location>
        <begin position="48"/>
        <end position="67"/>
    </location>
</feature>
<keyword evidence="1" id="KW-0812">Transmembrane</keyword>
<protein>
    <submittedName>
        <fullName evidence="2">Uncharacterized protein</fullName>
    </submittedName>
</protein>
<keyword evidence="3" id="KW-1185">Reference proteome</keyword>
<evidence type="ECO:0000313" key="3">
    <source>
        <dbReference type="Proteomes" id="UP000016160"/>
    </source>
</evidence>
<dbReference type="PATRIC" id="fig|1347342.6.peg.3258"/>
<proteinExistence type="predicted"/>
<reference evidence="2 3" key="1">
    <citation type="journal article" date="2013" name="Appl. Environ. Microbiol.">
        <title>The genome of the alga-associated marine flavobacterium Formosa agariphila KMM 3901T reveals a broad potential for degradation of algal polysaccharides.</title>
        <authorList>
            <person name="Mann A.J."/>
            <person name="Hahnke R.L."/>
            <person name="Huang S."/>
            <person name="Werner J."/>
            <person name="Xing P."/>
            <person name="Barbeyron T."/>
            <person name="Huettel B."/>
            <person name="Stueber K."/>
            <person name="Reinhardt R."/>
            <person name="Harder J."/>
            <person name="Gloeckner F.O."/>
            <person name="Amann R.I."/>
            <person name="Teeling H."/>
        </authorList>
    </citation>
    <scope>NUCLEOTIDE SEQUENCE [LARGE SCALE GENOMIC DNA]</scope>
    <source>
        <strain evidence="3">DSM 15362 / KCTC 12365 / LMG 23005 / KMM 3901</strain>
    </source>
</reference>
<feature type="transmembrane region" description="Helical" evidence="1">
    <location>
        <begin position="18"/>
        <end position="36"/>
    </location>
</feature>
<keyword evidence="1" id="KW-0472">Membrane</keyword>